<gene>
    <name evidence="3" type="primary">LOC100370884</name>
</gene>
<evidence type="ECO:0000313" key="3">
    <source>
        <dbReference type="RefSeq" id="XP_002742148.1"/>
    </source>
</evidence>
<accession>A0ABM0H1J1</accession>
<sequence length="164" mass="18284">MAVHTRDIFMLIVVVFLTTFLQDSRVSANSDFEVIEEGALNCYACAGYDSQSIDDCMWNPDSVSTDEQCPTEVAGVEVFPACHQTKQTSAGKITSFTRGCLYHYNCTEIMTCMNANLTGVCVHCCDDADFCNASPTLHSTRWIVLLTLMLMSFEVTRFLTRTVQ</sequence>
<protein>
    <submittedName>
        <fullName evidence="3">Uncharacterized protein LOC100370884</fullName>
    </submittedName>
</protein>
<dbReference type="GeneID" id="100370884"/>
<keyword evidence="2" id="KW-1185">Reference proteome</keyword>
<evidence type="ECO:0000313" key="2">
    <source>
        <dbReference type="Proteomes" id="UP000694865"/>
    </source>
</evidence>
<organism evidence="2 3">
    <name type="scientific">Saccoglossus kowalevskii</name>
    <name type="common">Acorn worm</name>
    <dbReference type="NCBI Taxonomy" id="10224"/>
    <lineage>
        <taxon>Eukaryota</taxon>
        <taxon>Metazoa</taxon>
        <taxon>Hemichordata</taxon>
        <taxon>Enteropneusta</taxon>
        <taxon>Harrimaniidae</taxon>
        <taxon>Saccoglossus</taxon>
    </lineage>
</organism>
<keyword evidence="1" id="KW-0732">Signal</keyword>
<feature type="signal peptide" evidence="1">
    <location>
        <begin position="1"/>
        <end position="28"/>
    </location>
</feature>
<proteinExistence type="predicted"/>
<feature type="chain" id="PRO_5046139627" evidence="1">
    <location>
        <begin position="29"/>
        <end position="164"/>
    </location>
</feature>
<evidence type="ECO:0000256" key="1">
    <source>
        <dbReference type="SAM" id="SignalP"/>
    </source>
</evidence>
<dbReference type="RefSeq" id="XP_002742148.1">
    <property type="nucleotide sequence ID" value="XM_002742102.2"/>
</dbReference>
<name>A0ABM0H1J1_SACKO</name>
<dbReference type="Proteomes" id="UP000694865">
    <property type="component" value="Unplaced"/>
</dbReference>
<reference evidence="3" key="1">
    <citation type="submission" date="2025-08" db="UniProtKB">
        <authorList>
            <consortium name="RefSeq"/>
        </authorList>
    </citation>
    <scope>IDENTIFICATION</scope>
    <source>
        <tissue evidence="3">Testes</tissue>
    </source>
</reference>